<dbReference type="InterPro" id="IPR015424">
    <property type="entry name" value="PyrdxlP-dep_Trfase"/>
</dbReference>
<dbReference type="PANTHER" id="PTHR48097:SF9">
    <property type="entry name" value="L-THREONINE ALDOLASE"/>
    <property type="match status" value="1"/>
</dbReference>
<feature type="modified residue" description="N6-(pyridoxal phosphate)lysine" evidence="5">
    <location>
        <position position="218"/>
    </location>
</feature>
<dbReference type="AlphaFoldDB" id="A0A0K2SWK1"/>
<dbReference type="PANTHER" id="PTHR48097">
    <property type="entry name" value="L-THREONINE ALDOLASE-RELATED"/>
    <property type="match status" value="1"/>
</dbReference>
<name>A0A0K2SWK1_LEPSM</name>
<dbReference type="OrthoDB" id="10261951at2759"/>
<dbReference type="SUPFAM" id="SSF53383">
    <property type="entry name" value="PLP-dependent transferases"/>
    <property type="match status" value="1"/>
</dbReference>
<evidence type="ECO:0000256" key="1">
    <source>
        <dbReference type="ARBA" id="ARBA00001933"/>
    </source>
</evidence>
<evidence type="ECO:0000313" key="7">
    <source>
        <dbReference type="EMBL" id="CDW17870.1"/>
    </source>
</evidence>
<dbReference type="PIRSF" id="PIRSF017617">
    <property type="entry name" value="Thr_aldolase"/>
    <property type="match status" value="1"/>
</dbReference>
<comment type="similarity">
    <text evidence="2">Belongs to the threonine aldolase family.</text>
</comment>
<comment type="cofactor">
    <cofactor evidence="1">
        <name>pyridoxal 5'-phosphate</name>
        <dbReference type="ChEBI" id="CHEBI:597326"/>
    </cofactor>
</comment>
<proteinExistence type="inferred from homology"/>
<sequence length="302" mass="32849">MTSILGAKKKGRGSILNVDLRSDTQTVPCKAMRKSLSEALVGDDVYGEDPTAIKLEKMVAEIAGMEAGLFVPSGTMGNLISIMVHCRERGSEIILGDKSHIHLYEQGNIAQFGGVHSRTLPNAPDGTFDLQLAESLIRCDDIHYPVSKVLVIENTHNKCGGKSLPLAWIQGAYEMCRKNDLILHCDAARIFNAGMSSGVPVKELLSPWCDSACICLSKSLGAPIGSVVVGKVEFIKRARRLRKALGGGMRQAGIIAQAAIFAIENNVEKLKEDHERCSNLAQGMLIITFTNIFKSFSYLFQQ</sequence>
<dbReference type="NCBIfam" id="NF041359">
    <property type="entry name" value="GntG_guanitoxin"/>
    <property type="match status" value="1"/>
</dbReference>
<evidence type="ECO:0000256" key="2">
    <source>
        <dbReference type="ARBA" id="ARBA00006966"/>
    </source>
</evidence>
<dbReference type="Gene3D" id="3.40.640.10">
    <property type="entry name" value="Type I PLP-dependent aspartate aminotransferase-like (Major domain)"/>
    <property type="match status" value="1"/>
</dbReference>
<keyword evidence="4" id="KW-0456">Lyase</keyword>
<accession>A0A0K2SWK1</accession>
<dbReference type="GO" id="GO:0006567">
    <property type="term" value="P:L-threonine catabolic process"/>
    <property type="evidence" value="ECO:0007669"/>
    <property type="project" value="TreeGrafter"/>
</dbReference>
<evidence type="ECO:0000256" key="4">
    <source>
        <dbReference type="ARBA" id="ARBA00023239"/>
    </source>
</evidence>
<dbReference type="FunFam" id="3.40.640.10:FF:000030">
    <property type="entry name" value="Low-specificity L-threonine aldolase"/>
    <property type="match status" value="1"/>
</dbReference>
<reference evidence="7" key="1">
    <citation type="submission" date="2014-05" db="EMBL/GenBank/DDBJ databases">
        <authorList>
            <person name="Chronopoulou M."/>
        </authorList>
    </citation>
    <scope>NUCLEOTIDE SEQUENCE</scope>
    <source>
        <tissue evidence="7">Whole organism</tissue>
    </source>
</reference>
<evidence type="ECO:0000259" key="6">
    <source>
        <dbReference type="Pfam" id="PF01212"/>
    </source>
</evidence>
<dbReference type="InterPro" id="IPR023603">
    <property type="entry name" value="Low_specificity_L-TA-like"/>
</dbReference>
<keyword evidence="3" id="KW-0663">Pyridoxal phosphate</keyword>
<organism evidence="7">
    <name type="scientific">Lepeophtheirus salmonis</name>
    <name type="common">Salmon louse</name>
    <name type="synonym">Caligus salmonis</name>
    <dbReference type="NCBI Taxonomy" id="72036"/>
    <lineage>
        <taxon>Eukaryota</taxon>
        <taxon>Metazoa</taxon>
        <taxon>Ecdysozoa</taxon>
        <taxon>Arthropoda</taxon>
        <taxon>Crustacea</taxon>
        <taxon>Multicrustacea</taxon>
        <taxon>Hexanauplia</taxon>
        <taxon>Copepoda</taxon>
        <taxon>Siphonostomatoida</taxon>
        <taxon>Caligidae</taxon>
        <taxon>Lepeophtheirus</taxon>
    </lineage>
</organism>
<dbReference type="GO" id="GO:0006545">
    <property type="term" value="P:glycine biosynthetic process"/>
    <property type="evidence" value="ECO:0007669"/>
    <property type="project" value="TreeGrafter"/>
</dbReference>
<evidence type="ECO:0000256" key="5">
    <source>
        <dbReference type="PIRSR" id="PIRSR017617-1"/>
    </source>
</evidence>
<protein>
    <recommendedName>
        <fullName evidence="6">Aromatic amino acid beta-eliminating lyase/threonine aldolase domain-containing protein</fullName>
    </recommendedName>
</protein>
<dbReference type="GO" id="GO:0005829">
    <property type="term" value="C:cytosol"/>
    <property type="evidence" value="ECO:0007669"/>
    <property type="project" value="TreeGrafter"/>
</dbReference>
<dbReference type="EMBL" id="HACA01000509">
    <property type="protein sequence ID" value="CDW17870.1"/>
    <property type="molecule type" value="Transcribed_RNA"/>
</dbReference>
<dbReference type="Pfam" id="PF01212">
    <property type="entry name" value="Beta_elim_lyase"/>
    <property type="match status" value="1"/>
</dbReference>
<evidence type="ECO:0000256" key="3">
    <source>
        <dbReference type="ARBA" id="ARBA00022898"/>
    </source>
</evidence>
<dbReference type="GO" id="GO:0008732">
    <property type="term" value="F:L-allo-threonine aldolase activity"/>
    <property type="evidence" value="ECO:0007669"/>
    <property type="project" value="TreeGrafter"/>
</dbReference>
<dbReference type="InterPro" id="IPR015421">
    <property type="entry name" value="PyrdxlP-dep_Trfase_major"/>
</dbReference>
<feature type="domain" description="Aromatic amino acid beta-eliminating lyase/threonine aldolase" evidence="6">
    <location>
        <begin position="19"/>
        <end position="285"/>
    </location>
</feature>
<dbReference type="InterPro" id="IPR001597">
    <property type="entry name" value="ArAA_b-elim_lyase/Thr_aldolase"/>
</dbReference>